<evidence type="ECO:0000313" key="3">
    <source>
        <dbReference type="Proteomes" id="UP000658258"/>
    </source>
</evidence>
<feature type="domain" description="Serine hydrolase" evidence="1">
    <location>
        <begin position="75"/>
        <end position="202"/>
    </location>
</feature>
<name>A0ABQ3I6T8_9BACT</name>
<evidence type="ECO:0000259" key="1">
    <source>
        <dbReference type="Pfam" id="PF03959"/>
    </source>
</evidence>
<comment type="caution">
    <text evidence="2">The sequence shown here is derived from an EMBL/GenBank/DDBJ whole genome shotgun (WGS) entry which is preliminary data.</text>
</comment>
<dbReference type="Pfam" id="PF03959">
    <property type="entry name" value="FSH1"/>
    <property type="match status" value="1"/>
</dbReference>
<reference evidence="3" key="1">
    <citation type="journal article" date="2019" name="Int. J. Syst. Evol. Microbiol.">
        <title>The Global Catalogue of Microorganisms (GCM) 10K type strain sequencing project: providing services to taxonomists for standard genome sequencing and annotation.</title>
        <authorList>
            <consortium name="The Broad Institute Genomics Platform"/>
            <consortium name="The Broad Institute Genome Sequencing Center for Infectious Disease"/>
            <person name="Wu L."/>
            <person name="Ma J."/>
        </authorList>
    </citation>
    <scope>NUCLEOTIDE SEQUENCE [LARGE SCALE GENOMIC DNA]</scope>
    <source>
        <strain evidence="3">CGMCC 1.15111</strain>
    </source>
</reference>
<dbReference type="InterPro" id="IPR029058">
    <property type="entry name" value="AB_hydrolase_fold"/>
</dbReference>
<dbReference type="SUPFAM" id="SSF53474">
    <property type="entry name" value="alpha/beta-Hydrolases"/>
    <property type="match status" value="1"/>
</dbReference>
<proteinExistence type="predicted"/>
<dbReference type="Gene3D" id="3.40.50.1820">
    <property type="entry name" value="alpha/beta hydrolase"/>
    <property type="match status" value="1"/>
</dbReference>
<dbReference type="EMBL" id="BNAG01000002">
    <property type="protein sequence ID" value="GHE61563.1"/>
    <property type="molecule type" value="Genomic_DNA"/>
</dbReference>
<keyword evidence="3" id="KW-1185">Reference proteome</keyword>
<sequence length="217" mass="24871">MEKRIGFEFNARYELLGTAGPQTDEVWLVCHGHGQLARYFIRKFSSIANEKRLIVAPEGLFRYYLQGYSGRVGATWMTREDRVSDITNYISYLSAVYREVIMPLNKPLKITFLGFSQGAATISRLATMTSLPFDRLVLWAGIFPPDLPPIESSDRLRNKECLLVYGLADEFLSDERMAEQNGIARQLRVTPEVITFDGRHEINEEVVQQIAARPYRQ</sequence>
<accession>A0ABQ3I6T8</accession>
<dbReference type="RefSeq" id="WP_189629682.1">
    <property type="nucleotide sequence ID" value="NZ_BNAG01000002.1"/>
</dbReference>
<evidence type="ECO:0000313" key="2">
    <source>
        <dbReference type="EMBL" id="GHE61563.1"/>
    </source>
</evidence>
<protein>
    <submittedName>
        <fullName evidence="2">Esterase</fullName>
    </submittedName>
</protein>
<dbReference type="InterPro" id="IPR005645">
    <property type="entry name" value="FSH-like_dom"/>
</dbReference>
<organism evidence="2 3">
    <name type="scientific">Roseivirga thermotolerans</name>
    <dbReference type="NCBI Taxonomy" id="1758176"/>
    <lineage>
        <taxon>Bacteria</taxon>
        <taxon>Pseudomonadati</taxon>
        <taxon>Bacteroidota</taxon>
        <taxon>Cytophagia</taxon>
        <taxon>Cytophagales</taxon>
        <taxon>Roseivirgaceae</taxon>
        <taxon>Roseivirga</taxon>
    </lineage>
</organism>
<dbReference type="Proteomes" id="UP000658258">
    <property type="component" value="Unassembled WGS sequence"/>
</dbReference>
<gene>
    <name evidence="2" type="ORF">GCM10011340_15720</name>
</gene>